<gene>
    <name evidence="2" type="ORF">BTO13_09520</name>
</gene>
<keyword evidence="1" id="KW-0732">Signal</keyword>
<sequence>MRTLKLLFVFVSASLFFNACTTYYQDSFDNYQPSLEEVVSNFDVWYVDIHRTSGNGDIPFVSRAFTLSFLNGVMYANNNIVNIGRTGNGLGIRVGNYNTFNGLLETFHTIDGYNDFEVFVRSNNEIQLYNRRENVTYFLVGYLINNFDYDKLFYENIEYFLQEYKAWEKINTTGGTPNAFDNENYLQFTPENITTFYSSQDSFGTNIDNVLWDFEGSYQVFDVAGFQNLKILTLNYGGGDIEEFELTVTNDSNIRLFHIDSNTRYDFKGRGFTQYLKSEKSVKDAPETVRNDDRKRTKVNREIKERRFLK</sequence>
<name>A0A2S7WCV1_9FLAO</name>
<dbReference type="Proteomes" id="UP000237608">
    <property type="component" value="Unassembled WGS sequence"/>
</dbReference>
<dbReference type="OrthoDB" id="1150486at2"/>
<proteinExistence type="predicted"/>
<evidence type="ECO:0000256" key="1">
    <source>
        <dbReference type="SAM" id="SignalP"/>
    </source>
</evidence>
<dbReference type="AlphaFoldDB" id="A0A2S7WCV1"/>
<evidence type="ECO:0008006" key="4">
    <source>
        <dbReference type="Google" id="ProtNLM"/>
    </source>
</evidence>
<organism evidence="2 3">
    <name type="scientific">Polaribacter gangjinensis</name>
    <dbReference type="NCBI Taxonomy" id="574710"/>
    <lineage>
        <taxon>Bacteria</taxon>
        <taxon>Pseudomonadati</taxon>
        <taxon>Bacteroidota</taxon>
        <taxon>Flavobacteriia</taxon>
        <taxon>Flavobacteriales</taxon>
        <taxon>Flavobacteriaceae</taxon>
    </lineage>
</organism>
<evidence type="ECO:0000313" key="3">
    <source>
        <dbReference type="Proteomes" id="UP000237608"/>
    </source>
</evidence>
<accession>A0A2S7WCV1</accession>
<dbReference type="EMBL" id="MSCL01000001">
    <property type="protein sequence ID" value="PQJ75455.1"/>
    <property type="molecule type" value="Genomic_DNA"/>
</dbReference>
<protein>
    <recommendedName>
        <fullName evidence="4">Nicotinic acid mononucleotide adenyltransferase</fullName>
    </recommendedName>
</protein>
<keyword evidence="3" id="KW-1185">Reference proteome</keyword>
<dbReference type="RefSeq" id="WP_105046597.1">
    <property type="nucleotide sequence ID" value="NZ_CP150662.1"/>
</dbReference>
<comment type="caution">
    <text evidence="2">The sequence shown here is derived from an EMBL/GenBank/DDBJ whole genome shotgun (WGS) entry which is preliminary data.</text>
</comment>
<feature type="signal peptide" evidence="1">
    <location>
        <begin position="1"/>
        <end position="19"/>
    </location>
</feature>
<evidence type="ECO:0000313" key="2">
    <source>
        <dbReference type="EMBL" id="PQJ75455.1"/>
    </source>
</evidence>
<reference evidence="2 3" key="1">
    <citation type="submission" date="2016-12" db="EMBL/GenBank/DDBJ databases">
        <title>Trade-off between light-utilization and light-protection in marine flavobacteria.</title>
        <authorList>
            <person name="Kumagai Y."/>
            <person name="Yoshizawa S."/>
            <person name="Kogure K."/>
            <person name="Iwasaki W."/>
        </authorList>
    </citation>
    <scope>NUCLEOTIDE SEQUENCE [LARGE SCALE GENOMIC DNA]</scope>
    <source>
        <strain evidence="2 3">KCTC 22729</strain>
    </source>
</reference>
<feature type="chain" id="PRO_5015398470" description="Nicotinic acid mononucleotide adenyltransferase" evidence="1">
    <location>
        <begin position="20"/>
        <end position="310"/>
    </location>
</feature>